<dbReference type="Gene3D" id="1.10.10.10">
    <property type="entry name" value="Winged helix-like DNA-binding domain superfamily/Winged helix DNA-binding domain"/>
    <property type="match status" value="1"/>
</dbReference>
<dbReference type="InterPro" id="IPR013249">
    <property type="entry name" value="RNA_pol_sigma70_r4_t2"/>
</dbReference>
<evidence type="ECO:0000256" key="4">
    <source>
        <dbReference type="ARBA" id="ARBA00023163"/>
    </source>
</evidence>
<evidence type="ECO:0000259" key="6">
    <source>
        <dbReference type="Pfam" id="PF08281"/>
    </source>
</evidence>
<dbReference type="InterPro" id="IPR039425">
    <property type="entry name" value="RNA_pol_sigma-70-like"/>
</dbReference>
<dbReference type="Proteomes" id="UP000680038">
    <property type="component" value="Unassembled WGS sequence"/>
</dbReference>
<accession>A0A916N604</accession>
<evidence type="ECO:0000256" key="1">
    <source>
        <dbReference type="ARBA" id="ARBA00010641"/>
    </source>
</evidence>
<evidence type="ECO:0000313" key="7">
    <source>
        <dbReference type="EMBL" id="CAG5007772.1"/>
    </source>
</evidence>
<dbReference type="InterPro" id="IPR036388">
    <property type="entry name" value="WH-like_DNA-bd_sf"/>
</dbReference>
<keyword evidence="3" id="KW-0731">Sigma factor</keyword>
<evidence type="ECO:0008006" key="9">
    <source>
        <dbReference type="Google" id="ProtNLM"/>
    </source>
</evidence>
<dbReference type="EMBL" id="CAJRAF010000002">
    <property type="protein sequence ID" value="CAG5007772.1"/>
    <property type="molecule type" value="Genomic_DNA"/>
</dbReference>
<keyword evidence="8" id="KW-1185">Reference proteome</keyword>
<evidence type="ECO:0000313" key="8">
    <source>
        <dbReference type="Proteomes" id="UP000680038"/>
    </source>
</evidence>
<dbReference type="NCBIfam" id="TIGR02937">
    <property type="entry name" value="sigma70-ECF"/>
    <property type="match status" value="1"/>
</dbReference>
<proteinExistence type="inferred from homology"/>
<protein>
    <recommendedName>
        <fullName evidence="9">RNA polymerase sigma-70 factor</fullName>
    </recommendedName>
</protein>
<sequence>MNLAVSTELLREDLYNLAKHISMTELNEEREILDRCAGGDRTAYSTLYKIYLSDLMRYVFLFTRSKELSEEIVQDVFVKIWEKKENLLTVHAFQPYIYKSAKNLLMDHLRREQALTRFHSLAGPFSEESEEQTDGNLIYGQYYQLAQDAINLLPEKRRQIFELRTANDLSLDEIAEKLAISKSVVKKQLYAATGFVKEYLRKHGEMMADMVIFIYLARYMY</sequence>
<feature type="domain" description="RNA polymerase sigma factor 70 region 4 type 2" evidence="6">
    <location>
        <begin position="145"/>
        <end position="192"/>
    </location>
</feature>
<name>A0A916N604_9BACT</name>
<dbReference type="AlphaFoldDB" id="A0A916N604"/>
<dbReference type="GO" id="GO:0003677">
    <property type="term" value="F:DNA binding"/>
    <property type="evidence" value="ECO:0007669"/>
    <property type="project" value="InterPro"/>
</dbReference>
<keyword evidence="2" id="KW-0805">Transcription regulation</keyword>
<dbReference type="SUPFAM" id="SSF88946">
    <property type="entry name" value="Sigma2 domain of RNA polymerase sigma factors"/>
    <property type="match status" value="1"/>
</dbReference>
<comment type="similarity">
    <text evidence="1">Belongs to the sigma-70 factor family. ECF subfamily.</text>
</comment>
<dbReference type="PANTHER" id="PTHR43133:SF46">
    <property type="entry name" value="RNA POLYMERASE SIGMA-70 FACTOR ECF SUBFAMILY"/>
    <property type="match status" value="1"/>
</dbReference>
<dbReference type="InterPro" id="IPR014284">
    <property type="entry name" value="RNA_pol_sigma-70_dom"/>
</dbReference>
<dbReference type="Gene3D" id="1.10.1740.10">
    <property type="match status" value="1"/>
</dbReference>
<reference evidence="7" key="1">
    <citation type="submission" date="2021-04" db="EMBL/GenBank/DDBJ databases">
        <authorList>
            <person name="Rodrigo-Torres L."/>
            <person name="Arahal R. D."/>
            <person name="Lucena T."/>
        </authorList>
    </citation>
    <scope>NUCLEOTIDE SEQUENCE</scope>
    <source>
        <strain evidence="7">CECT 9275</strain>
    </source>
</reference>
<dbReference type="InterPro" id="IPR013325">
    <property type="entry name" value="RNA_pol_sigma_r2"/>
</dbReference>
<evidence type="ECO:0000259" key="5">
    <source>
        <dbReference type="Pfam" id="PF04542"/>
    </source>
</evidence>
<dbReference type="SUPFAM" id="SSF88659">
    <property type="entry name" value="Sigma3 and sigma4 domains of RNA polymerase sigma factors"/>
    <property type="match status" value="1"/>
</dbReference>
<evidence type="ECO:0000256" key="2">
    <source>
        <dbReference type="ARBA" id="ARBA00023015"/>
    </source>
</evidence>
<dbReference type="PANTHER" id="PTHR43133">
    <property type="entry name" value="RNA POLYMERASE ECF-TYPE SIGMA FACTO"/>
    <property type="match status" value="1"/>
</dbReference>
<feature type="domain" description="RNA polymerase sigma-70 region 2" evidence="5">
    <location>
        <begin position="47"/>
        <end position="113"/>
    </location>
</feature>
<gene>
    <name evidence="7" type="ORF">DYBT9275_04122</name>
</gene>
<dbReference type="Pfam" id="PF08281">
    <property type="entry name" value="Sigma70_r4_2"/>
    <property type="match status" value="1"/>
</dbReference>
<dbReference type="InterPro" id="IPR007627">
    <property type="entry name" value="RNA_pol_sigma70_r2"/>
</dbReference>
<comment type="caution">
    <text evidence="7">The sequence shown here is derived from an EMBL/GenBank/DDBJ whole genome shotgun (WGS) entry which is preliminary data.</text>
</comment>
<keyword evidence="4" id="KW-0804">Transcription</keyword>
<evidence type="ECO:0000256" key="3">
    <source>
        <dbReference type="ARBA" id="ARBA00023082"/>
    </source>
</evidence>
<dbReference type="Pfam" id="PF04542">
    <property type="entry name" value="Sigma70_r2"/>
    <property type="match status" value="1"/>
</dbReference>
<organism evidence="7 8">
    <name type="scientific">Dyadobacter helix</name>
    <dbReference type="NCBI Taxonomy" id="2822344"/>
    <lineage>
        <taxon>Bacteria</taxon>
        <taxon>Pseudomonadati</taxon>
        <taxon>Bacteroidota</taxon>
        <taxon>Cytophagia</taxon>
        <taxon>Cytophagales</taxon>
        <taxon>Spirosomataceae</taxon>
        <taxon>Dyadobacter</taxon>
    </lineage>
</organism>
<dbReference type="GO" id="GO:0006352">
    <property type="term" value="P:DNA-templated transcription initiation"/>
    <property type="evidence" value="ECO:0007669"/>
    <property type="project" value="InterPro"/>
</dbReference>
<dbReference type="InterPro" id="IPR013324">
    <property type="entry name" value="RNA_pol_sigma_r3/r4-like"/>
</dbReference>
<dbReference type="GO" id="GO:0016987">
    <property type="term" value="F:sigma factor activity"/>
    <property type="evidence" value="ECO:0007669"/>
    <property type="project" value="UniProtKB-KW"/>
</dbReference>